<reference evidence="2 3" key="1">
    <citation type="submission" date="2016-10" db="EMBL/GenBank/DDBJ databases">
        <authorList>
            <person name="Varghese N."/>
            <person name="Submissions S."/>
        </authorList>
    </citation>
    <scope>NUCLEOTIDE SEQUENCE [LARGE SCALE GENOMIC DNA]</scope>
    <source>
        <strain evidence="2 3">IBRC-M10081</strain>
    </source>
</reference>
<reference evidence="1" key="3">
    <citation type="submission" date="2021-09" db="EMBL/GenBank/DDBJ databases">
        <authorList>
            <person name="Gilroy R."/>
        </authorList>
    </citation>
    <scope>NUCLEOTIDE SEQUENCE</scope>
    <source>
        <strain evidence="1">6019</strain>
    </source>
</reference>
<dbReference type="InterPro" id="IPR023351">
    <property type="entry name" value="YppE-like_sf"/>
</dbReference>
<protein>
    <submittedName>
        <fullName evidence="1">DUF1798 family protein</fullName>
    </submittedName>
</protein>
<dbReference type="Proteomes" id="UP000763505">
    <property type="component" value="Unassembled WGS sequence"/>
</dbReference>
<dbReference type="Proteomes" id="UP000243605">
    <property type="component" value="Unassembled WGS sequence"/>
</dbReference>
<evidence type="ECO:0000313" key="1">
    <source>
        <dbReference type="EMBL" id="HJE19687.1"/>
    </source>
</evidence>
<evidence type="ECO:0000313" key="2">
    <source>
        <dbReference type="EMBL" id="SEV83364.1"/>
    </source>
</evidence>
<gene>
    <name evidence="1" type="ORF">K8V35_04980</name>
    <name evidence="2" type="ORF">SAMN05192557_0335</name>
</gene>
<dbReference type="Pfam" id="PF08807">
    <property type="entry name" value="DUF1798"/>
    <property type="match status" value="1"/>
</dbReference>
<dbReference type="InterPro" id="IPR014913">
    <property type="entry name" value="YppE-like"/>
</dbReference>
<name>A0A662Z4A9_9STAP</name>
<organism evidence="2 3">
    <name type="scientific">Aliicoccus persicus</name>
    <dbReference type="NCBI Taxonomy" id="930138"/>
    <lineage>
        <taxon>Bacteria</taxon>
        <taxon>Bacillati</taxon>
        <taxon>Bacillota</taxon>
        <taxon>Bacilli</taxon>
        <taxon>Bacillales</taxon>
        <taxon>Staphylococcaceae</taxon>
        <taxon>Aliicoccus</taxon>
    </lineage>
</organism>
<dbReference type="OrthoDB" id="2389708at2"/>
<dbReference type="Gene3D" id="1.20.120.440">
    <property type="entry name" value="YppE-like"/>
    <property type="match status" value="1"/>
</dbReference>
<proteinExistence type="predicted"/>
<dbReference type="SUPFAM" id="SSF140415">
    <property type="entry name" value="YppE-like"/>
    <property type="match status" value="1"/>
</dbReference>
<dbReference type="AlphaFoldDB" id="A0A662Z4A9"/>
<accession>A0A662Z4A9</accession>
<keyword evidence="3" id="KW-1185">Reference proteome</keyword>
<evidence type="ECO:0000313" key="3">
    <source>
        <dbReference type="Proteomes" id="UP000243605"/>
    </source>
</evidence>
<dbReference type="EMBL" id="FOIT01000001">
    <property type="protein sequence ID" value="SEV83364.1"/>
    <property type="molecule type" value="Genomic_DNA"/>
</dbReference>
<dbReference type="RefSeq" id="WP_143248967.1">
    <property type="nucleotide sequence ID" value="NZ_JBHSAR010000005.1"/>
</dbReference>
<dbReference type="EMBL" id="DYYI01000053">
    <property type="protein sequence ID" value="HJE19687.1"/>
    <property type="molecule type" value="Genomic_DNA"/>
</dbReference>
<reference evidence="1" key="2">
    <citation type="journal article" date="2021" name="PeerJ">
        <title>Extensive microbial diversity within the chicken gut microbiome revealed by metagenomics and culture.</title>
        <authorList>
            <person name="Gilroy R."/>
            <person name="Ravi A."/>
            <person name="Getino M."/>
            <person name="Pursley I."/>
            <person name="Horton D.L."/>
            <person name="Alikhan N.F."/>
            <person name="Baker D."/>
            <person name="Gharbi K."/>
            <person name="Hall N."/>
            <person name="Watson M."/>
            <person name="Adriaenssens E.M."/>
            <person name="Foster-Nyarko E."/>
            <person name="Jarju S."/>
            <person name="Secka A."/>
            <person name="Antonio M."/>
            <person name="Oren A."/>
            <person name="Chaudhuri R.R."/>
            <person name="La Ragione R."/>
            <person name="Hildebrand F."/>
            <person name="Pallen M.J."/>
        </authorList>
    </citation>
    <scope>NUCLEOTIDE SEQUENCE</scope>
    <source>
        <strain evidence="1">6019</strain>
    </source>
</reference>
<sequence>MMSRKYNYTHYFKLLDEVNQRYARMRDGYQYDFKREIEPFLQSSVKIIDDILQVRTDERFTEPSKEKLISTFNEVIMSCHAERMSLKLFTEQTKYINVWLKHIESNRL</sequence>